<accession>A0A557RKJ1</accession>
<dbReference type="EMBL" id="VMKP01000002">
    <property type="protein sequence ID" value="TVO65679.1"/>
    <property type="molecule type" value="Genomic_DNA"/>
</dbReference>
<dbReference type="AlphaFoldDB" id="A0A557RKJ1"/>
<organism evidence="1 2">
    <name type="scientific">Spiribacter aquaticus</name>
    <dbReference type="NCBI Taxonomy" id="1935996"/>
    <lineage>
        <taxon>Bacteria</taxon>
        <taxon>Pseudomonadati</taxon>
        <taxon>Pseudomonadota</taxon>
        <taxon>Gammaproteobacteria</taxon>
        <taxon>Chromatiales</taxon>
        <taxon>Ectothiorhodospiraceae</taxon>
        <taxon>Spiribacter</taxon>
    </lineage>
</organism>
<dbReference type="InterPro" id="IPR007460">
    <property type="entry name" value="BrnT_toxin"/>
</dbReference>
<name>A0A557RKJ1_9GAMM</name>
<sequence length="87" mass="10293">MSAFEFDEEKSQANLQKHGIDFHRAQQLWKDNELLEVQARSDDEPRCLVVGRIDEQHWSAIVTYRGEKIRIISVRRSRKSEVTMYEG</sequence>
<dbReference type="Proteomes" id="UP000316688">
    <property type="component" value="Unassembled WGS sequence"/>
</dbReference>
<dbReference type="RefSeq" id="WP_144347879.1">
    <property type="nucleotide sequence ID" value="NZ_VMKP01000002.1"/>
</dbReference>
<dbReference type="Gene3D" id="3.10.450.530">
    <property type="entry name" value="Ribonuclease toxin, BrnT, of type II toxin-antitoxin system"/>
    <property type="match status" value="1"/>
</dbReference>
<proteinExistence type="predicted"/>
<dbReference type="Pfam" id="PF04365">
    <property type="entry name" value="BrnT_toxin"/>
    <property type="match status" value="1"/>
</dbReference>
<gene>
    <name evidence="1" type="ORF">FPL11_06365</name>
</gene>
<reference evidence="1 2" key="1">
    <citation type="submission" date="2019-07" db="EMBL/GenBank/DDBJ databases">
        <title>Reclasification of Spiribacter aquaticus.</title>
        <authorList>
            <person name="Leon M.J."/>
            <person name="Sanchez-Porro C."/>
            <person name="Ventosa A."/>
        </authorList>
    </citation>
    <scope>NUCLEOTIDE SEQUENCE [LARGE SCALE GENOMIC DNA]</scope>
    <source>
        <strain evidence="1 2">SP30</strain>
    </source>
</reference>
<protein>
    <submittedName>
        <fullName evidence="1">BrnT family toxin</fullName>
    </submittedName>
</protein>
<dbReference type="InterPro" id="IPR038573">
    <property type="entry name" value="BrnT_sf"/>
</dbReference>
<keyword evidence="2" id="KW-1185">Reference proteome</keyword>
<evidence type="ECO:0000313" key="1">
    <source>
        <dbReference type="EMBL" id="TVO65679.1"/>
    </source>
</evidence>
<evidence type="ECO:0000313" key="2">
    <source>
        <dbReference type="Proteomes" id="UP000316688"/>
    </source>
</evidence>
<comment type="caution">
    <text evidence="1">The sequence shown here is derived from an EMBL/GenBank/DDBJ whole genome shotgun (WGS) entry which is preliminary data.</text>
</comment>